<dbReference type="Proteomes" id="UP001467690">
    <property type="component" value="Unassembled WGS sequence"/>
</dbReference>
<dbReference type="InterPro" id="IPR011050">
    <property type="entry name" value="Pectin_lyase_fold/virulence"/>
</dbReference>
<keyword evidence="1" id="KW-0479">Metal-binding</keyword>
<dbReference type="Gene3D" id="2.160.20.10">
    <property type="entry name" value="Single-stranded right-handed beta-helix, Pectin lyase-like"/>
    <property type="match status" value="1"/>
</dbReference>
<dbReference type="PANTHER" id="PTHR42970">
    <property type="entry name" value="PECTATE LYASE C-RELATED"/>
    <property type="match status" value="1"/>
</dbReference>
<sequence>MRNISTINKGLFICLLLSISTWSLSQESRLAFPEAKGFGRYTQGGYGGQVYVVDSLADYTKTPIKGTLRYAVESKGPRIVVFNVSGVIQLKKPLKFNNPYITVAGQTSPGGIVIAGQTTGLSTDQVIIRYLRFRLGHSVADEDAFSARNVNHVIIDHCSFSWGVDETASFYNNRYFTLQYSIISESLNDAGHKKGQHGYGGIWGGSGASFANNVIAHHTSRTPRINGYRLKPQFAQSEAYVELVNNVIYNWQNKSAYGGENARFNLLNNYFKLGPAAGPERIFEFFPVKDGVNKTQAYIEGNYFFGAEKITNNNLRGLKFSSKMSKDEPLSIIQDNPVKTALATHNGFYYPTIAATDAYVNLIVNKEIGANRNFTGVFVDSVDNRILREIANGSAGKGNKGIIDTELDVINNWPEYEKQFTQFSAYQDKNKDGIADTWMAEFSGNLIKGVPPVQQYIDYLGAF</sequence>
<dbReference type="RefSeq" id="WP_143872589.1">
    <property type="nucleotide sequence ID" value="NZ_CP041660.1"/>
</dbReference>
<dbReference type="PANTHER" id="PTHR42970:SF1">
    <property type="entry name" value="PECTATE LYASE C-RELATED"/>
    <property type="match status" value="1"/>
</dbReference>
<dbReference type="PRINTS" id="PR00807">
    <property type="entry name" value="AMBALLERGEN"/>
</dbReference>
<name>A0ABV1RKL0_9ALTE</name>
<feature type="signal peptide" evidence="4">
    <location>
        <begin position="1"/>
        <end position="25"/>
    </location>
</feature>
<keyword evidence="6" id="KW-1185">Reference proteome</keyword>
<evidence type="ECO:0000256" key="3">
    <source>
        <dbReference type="ARBA" id="ARBA00023180"/>
    </source>
</evidence>
<reference evidence="5 6" key="1">
    <citation type="submission" date="2024-06" db="EMBL/GenBank/DDBJ databases">
        <authorList>
            <person name="Chen R.Y."/>
        </authorList>
    </citation>
    <scope>NUCLEOTIDE SEQUENCE [LARGE SCALE GENOMIC DNA]</scope>
    <source>
        <strain evidence="5 6">D2</strain>
    </source>
</reference>
<feature type="chain" id="PRO_5047182795" description="Pectate lyase" evidence="4">
    <location>
        <begin position="26"/>
        <end position="463"/>
    </location>
</feature>
<gene>
    <name evidence="5" type="ORF">ABS311_16345</name>
</gene>
<evidence type="ECO:0008006" key="7">
    <source>
        <dbReference type="Google" id="ProtNLM"/>
    </source>
</evidence>
<keyword evidence="3" id="KW-0325">Glycoprotein</keyword>
<organism evidence="5 6">
    <name type="scientific">Catenovulum sediminis</name>
    <dbReference type="NCBI Taxonomy" id="1740262"/>
    <lineage>
        <taxon>Bacteria</taxon>
        <taxon>Pseudomonadati</taxon>
        <taxon>Pseudomonadota</taxon>
        <taxon>Gammaproteobacteria</taxon>
        <taxon>Alteromonadales</taxon>
        <taxon>Alteromonadaceae</taxon>
        <taxon>Catenovulum</taxon>
    </lineage>
</organism>
<comment type="caution">
    <text evidence="5">The sequence shown here is derived from an EMBL/GenBank/DDBJ whole genome shotgun (WGS) entry which is preliminary data.</text>
</comment>
<evidence type="ECO:0000313" key="5">
    <source>
        <dbReference type="EMBL" id="MER2493449.1"/>
    </source>
</evidence>
<evidence type="ECO:0000256" key="4">
    <source>
        <dbReference type="SAM" id="SignalP"/>
    </source>
</evidence>
<dbReference type="InterPro" id="IPR018082">
    <property type="entry name" value="AmbAllergen"/>
</dbReference>
<evidence type="ECO:0000256" key="1">
    <source>
        <dbReference type="ARBA" id="ARBA00022723"/>
    </source>
</evidence>
<dbReference type="SUPFAM" id="SSF51126">
    <property type="entry name" value="Pectin lyase-like"/>
    <property type="match status" value="1"/>
</dbReference>
<protein>
    <recommendedName>
        <fullName evidence="7">Pectate lyase</fullName>
    </recommendedName>
</protein>
<proteinExistence type="predicted"/>
<dbReference type="EMBL" id="JBELOE010000265">
    <property type="protein sequence ID" value="MER2493449.1"/>
    <property type="molecule type" value="Genomic_DNA"/>
</dbReference>
<evidence type="ECO:0000256" key="2">
    <source>
        <dbReference type="ARBA" id="ARBA00022729"/>
    </source>
</evidence>
<dbReference type="InterPro" id="IPR052063">
    <property type="entry name" value="Polysaccharide_Lyase_1"/>
</dbReference>
<accession>A0ABV1RKL0</accession>
<evidence type="ECO:0000313" key="6">
    <source>
        <dbReference type="Proteomes" id="UP001467690"/>
    </source>
</evidence>
<dbReference type="InterPro" id="IPR012334">
    <property type="entry name" value="Pectin_lyas_fold"/>
</dbReference>
<keyword evidence="2 4" id="KW-0732">Signal</keyword>